<dbReference type="GO" id="GO:0004722">
    <property type="term" value="F:protein serine/threonine phosphatase activity"/>
    <property type="evidence" value="ECO:0007669"/>
    <property type="project" value="TreeGrafter"/>
</dbReference>
<dbReference type="AlphaFoldDB" id="A0AAV5VIS2"/>
<dbReference type="PANTHER" id="PTHR11668">
    <property type="entry name" value="SERINE/THREONINE PROTEIN PHOSPHATASE"/>
    <property type="match status" value="1"/>
</dbReference>
<gene>
    <name evidence="1" type="ORF">PFISCL1PPCAC_9117</name>
</gene>
<dbReference type="GO" id="GO:0005634">
    <property type="term" value="C:nucleus"/>
    <property type="evidence" value="ECO:0007669"/>
    <property type="project" value="TreeGrafter"/>
</dbReference>
<dbReference type="Gene3D" id="3.60.21.10">
    <property type="match status" value="1"/>
</dbReference>
<comment type="caution">
    <text evidence="1">The sequence shown here is derived from an EMBL/GenBank/DDBJ whole genome shotgun (WGS) entry which is preliminary data.</text>
</comment>
<dbReference type="PANTHER" id="PTHR11668:SF491">
    <property type="entry name" value="SERINE_THREONINE-PROTEIN PHOSPHATASE"/>
    <property type="match status" value="1"/>
</dbReference>
<keyword evidence="2" id="KW-1185">Reference proteome</keyword>
<dbReference type="InterPro" id="IPR050341">
    <property type="entry name" value="PP1_catalytic_subunit"/>
</dbReference>
<evidence type="ECO:0000313" key="1">
    <source>
        <dbReference type="EMBL" id="GMT17820.1"/>
    </source>
</evidence>
<feature type="non-terminal residue" evidence="1">
    <location>
        <position position="1"/>
    </location>
</feature>
<reference evidence="1" key="1">
    <citation type="submission" date="2023-10" db="EMBL/GenBank/DDBJ databases">
        <title>Genome assembly of Pristionchus species.</title>
        <authorList>
            <person name="Yoshida K."/>
            <person name="Sommer R.J."/>
        </authorList>
    </citation>
    <scope>NUCLEOTIDE SEQUENCE</scope>
    <source>
        <strain evidence="1">RS5133</strain>
    </source>
</reference>
<accession>A0AAV5VIS2</accession>
<protein>
    <submittedName>
        <fullName evidence="1">Uncharacterized protein</fullName>
    </submittedName>
</protein>
<dbReference type="InterPro" id="IPR029052">
    <property type="entry name" value="Metallo-depent_PP-like"/>
</dbReference>
<dbReference type="Proteomes" id="UP001432322">
    <property type="component" value="Unassembled WGS sequence"/>
</dbReference>
<proteinExistence type="predicted"/>
<organism evidence="1 2">
    <name type="scientific">Pristionchus fissidentatus</name>
    <dbReference type="NCBI Taxonomy" id="1538716"/>
    <lineage>
        <taxon>Eukaryota</taxon>
        <taxon>Metazoa</taxon>
        <taxon>Ecdysozoa</taxon>
        <taxon>Nematoda</taxon>
        <taxon>Chromadorea</taxon>
        <taxon>Rhabditida</taxon>
        <taxon>Rhabditina</taxon>
        <taxon>Diplogasteromorpha</taxon>
        <taxon>Diplogasteroidea</taxon>
        <taxon>Neodiplogasteridae</taxon>
        <taxon>Pristionchus</taxon>
    </lineage>
</organism>
<sequence>DNTVRGVSKHFGEDVLQATMEALDLSLIVRGHQMMMNGFSFFGVPDMHRKRVLATVFTAPSYYADRVPNRGSAMYIDQRGHIGFKILAPSTGEGGESAFRGDHDLTDQHDDGYIKCVDNDK</sequence>
<name>A0AAV5VIS2_9BILA</name>
<evidence type="ECO:0000313" key="2">
    <source>
        <dbReference type="Proteomes" id="UP001432322"/>
    </source>
</evidence>
<dbReference type="GO" id="GO:0005737">
    <property type="term" value="C:cytoplasm"/>
    <property type="evidence" value="ECO:0007669"/>
    <property type="project" value="TreeGrafter"/>
</dbReference>
<feature type="non-terminal residue" evidence="1">
    <location>
        <position position="121"/>
    </location>
</feature>
<dbReference type="EMBL" id="BTSY01000003">
    <property type="protein sequence ID" value="GMT17820.1"/>
    <property type="molecule type" value="Genomic_DNA"/>
</dbReference>
<dbReference type="SUPFAM" id="SSF56300">
    <property type="entry name" value="Metallo-dependent phosphatases"/>
    <property type="match status" value="1"/>
</dbReference>